<evidence type="ECO:0000313" key="3">
    <source>
        <dbReference type="Proteomes" id="UP000622890"/>
    </source>
</evidence>
<proteinExistence type="predicted"/>
<dbReference type="EMBL" id="JAEPBG010000026">
    <property type="protein sequence ID" value="MBK4738760.1"/>
    <property type="molecule type" value="Genomic_DNA"/>
</dbReference>
<dbReference type="Proteomes" id="UP000622890">
    <property type="component" value="Unassembled WGS sequence"/>
</dbReference>
<sequence>MTIRTAADVLARRLPRPIQAAQYRLSMHHSSWDLPIRVLRLGQIFISHTPLDKLDQPVICSRQKAAEMLGTSERSITRYATQLERRGLIRRIKQTYKHESGTWDCMRFVWTEGAKTLFDAKRKGQAALDMDAQQAASPAPLSAPQATFETARESFTSPDTSTTLTVESQPEKIPVPMADRGTNLAHKSGAFCKQKLSIENKPERESLQNSPKRSSRMPDDLVEPAKTLQLQRSQICYLFKICKDVGQRLQDALRFCLPGMVKRGIKGRDAVAWLKTALQSGRDFRWAVRQEEHLEIAQQANAERQAKVNSITVALRRPHVRLPSGLVIKEVTGNVVSFIDPSTGRSAGTHSLSHLAVSLLDNAPDWVSRLLSGVNDLQEAHTPAGRAVTPPVPPAAVSDVARDALAGLREMMKRNRVFA</sequence>
<feature type="region of interest" description="Disordered" evidence="1">
    <location>
        <begin position="200"/>
        <end position="219"/>
    </location>
</feature>
<evidence type="ECO:0000256" key="1">
    <source>
        <dbReference type="SAM" id="MobiDB-lite"/>
    </source>
</evidence>
<name>A0A934W9E1_9BURK</name>
<gene>
    <name evidence="2" type="ORF">JJB74_29460</name>
</gene>
<keyword evidence="3" id="KW-1185">Reference proteome</keyword>
<protein>
    <recommendedName>
        <fullName evidence="4">Helix-turn-helix domain-containing protein</fullName>
    </recommendedName>
</protein>
<comment type="caution">
    <text evidence="2">The sequence shown here is derived from an EMBL/GenBank/DDBJ whole genome shotgun (WGS) entry which is preliminary data.</text>
</comment>
<evidence type="ECO:0000313" key="2">
    <source>
        <dbReference type="EMBL" id="MBK4738760.1"/>
    </source>
</evidence>
<evidence type="ECO:0008006" key="4">
    <source>
        <dbReference type="Google" id="ProtNLM"/>
    </source>
</evidence>
<dbReference type="AlphaFoldDB" id="A0A934W9E1"/>
<accession>A0A934W9E1</accession>
<organism evidence="2 3">
    <name type="scientific">Noviherbaspirillum pedocola</name>
    <dbReference type="NCBI Taxonomy" id="2801341"/>
    <lineage>
        <taxon>Bacteria</taxon>
        <taxon>Pseudomonadati</taxon>
        <taxon>Pseudomonadota</taxon>
        <taxon>Betaproteobacteria</taxon>
        <taxon>Burkholderiales</taxon>
        <taxon>Oxalobacteraceae</taxon>
        <taxon>Noviherbaspirillum</taxon>
    </lineage>
</organism>
<reference evidence="2" key="1">
    <citation type="submission" date="2021-01" db="EMBL/GenBank/DDBJ databases">
        <title>Genome sequence of strain Noviherbaspirillum sp. DKR-6.</title>
        <authorList>
            <person name="Chaudhary D.K."/>
        </authorList>
    </citation>
    <scope>NUCLEOTIDE SEQUENCE</scope>
    <source>
        <strain evidence="2">DKR-6</strain>
    </source>
</reference>
<dbReference type="RefSeq" id="WP_200598133.1">
    <property type="nucleotide sequence ID" value="NZ_JAEPBG010000026.1"/>
</dbReference>